<keyword evidence="1" id="KW-0812">Transmembrane</keyword>
<dbReference type="PaxDb" id="73239-Q7RJT4"/>
<keyword evidence="1" id="KW-0472">Membrane</keyword>
<sequence>MYIPSLSNIKKKTKKINKTKRKPQKDIKTNLHTYMYACICIVVYLIRCVEK</sequence>
<evidence type="ECO:0000313" key="3">
    <source>
        <dbReference type="Proteomes" id="UP000008553"/>
    </source>
</evidence>
<dbReference type="InParanoid" id="Q7RJT4"/>
<accession>Q7RJT4</accession>
<dbReference type="EMBL" id="AABL01000899">
    <property type="protein sequence ID" value="EAA22719.1"/>
    <property type="molecule type" value="Genomic_DNA"/>
</dbReference>
<dbReference type="AlphaFoldDB" id="Q7RJT4"/>
<organism evidence="2 3">
    <name type="scientific">Plasmodium yoelii yoelii</name>
    <dbReference type="NCBI Taxonomy" id="73239"/>
    <lineage>
        <taxon>Eukaryota</taxon>
        <taxon>Sar</taxon>
        <taxon>Alveolata</taxon>
        <taxon>Apicomplexa</taxon>
        <taxon>Aconoidasida</taxon>
        <taxon>Haemosporida</taxon>
        <taxon>Plasmodiidae</taxon>
        <taxon>Plasmodium</taxon>
        <taxon>Plasmodium (Vinckeia)</taxon>
    </lineage>
</organism>
<keyword evidence="3" id="KW-1185">Reference proteome</keyword>
<feature type="transmembrane region" description="Helical" evidence="1">
    <location>
        <begin position="31"/>
        <end position="49"/>
    </location>
</feature>
<gene>
    <name evidence="2" type="ORF">PY03173</name>
</gene>
<proteinExistence type="predicted"/>
<name>Q7RJT4_PLAYO</name>
<dbReference type="Proteomes" id="UP000008553">
    <property type="component" value="Unassembled WGS sequence"/>
</dbReference>
<keyword evidence="1" id="KW-1133">Transmembrane helix</keyword>
<comment type="caution">
    <text evidence="2">The sequence shown here is derived from an EMBL/GenBank/DDBJ whole genome shotgun (WGS) entry which is preliminary data.</text>
</comment>
<evidence type="ECO:0000313" key="2">
    <source>
        <dbReference type="EMBL" id="EAA22719.1"/>
    </source>
</evidence>
<reference evidence="2 3" key="1">
    <citation type="journal article" date="2002" name="Nature">
        <title>Genome sequence and comparative analysis of the model rodent malaria parasite Plasmodium yoelii yoelii.</title>
        <authorList>
            <person name="Carlton J.M."/>
            <person name="Angiuoli S.V."/>
            <person name="Suh B.B."/>
            <person name="Kooij T.W."/>
            <person name="Pertea M."/>
            <person name="Silva J.C."/>
            <person name="Ermolaeva M.D."/>
            <person name="Allen J.E."/>
            <person name="Selengut J.D."/>
            <person name="Koo H.L."/>
            <person name="Peterson J.D."/>
            <person name="Pop M."/>
            <person name="Kosack D.S."/>
            <person name="Shumway M.F."/>
            <person name="Bidwell S.L."/>
            <person name="Shallom S.J."/>
            <person name="van Aken S.E."/>
            <person name="Riedmuller S.B."/>
            <person name="Feldblyum T.V."/>
            <person name="Cho J.K."/>
            <person name="Quackenbush J."/>
            <person name="Sedegah M."/>
            <person name="Shoaibi A."/>
            <person name="Cummings L.M."/>
            <person name="Florens L."/>
            <person name="Yates J.R."/>
            <person name="Raine J.D."/>
            <person name="Sinden R.E."/>
            <person name="Harris M.A."/>
            <person name="Cunningham D.A."/>
            <person name="Preiser P.R."/>
            <person name="Bergman L.W."/>
            <person name="Vaidya A.B."/>
            <person name="van Lin L.H."/>
            <person name="Janse C.J."/>
            <person name="Waters A.P."/>
            <person name="Smith H.O."/>
            <person name="White O.R."/>
            <person name="Salzberg S.L."/>
            <person name="Venter J.C."/>
            <person name="Fraser C.M."/>
            <person name="Hoffman S.L."/>
            <person name="Gardner M.J."/>
            <person name="Carucci D.J."/>
        </authorList>
    </citation>
    <scope>NUCLEOTIDE SEQUENCE [LARGE SCALE GENOMIC DNA]</scope>
    <source>
        <strain evidence="2 3">17XNL</strain>
    </source>
</reference>
<evidence type="ECO:0000256" key="1">
    <source>
        <dbReference type="SAM" id="Phobius"/>
    </source>
</evidence>
<protein>
    <submittedName>
        <fullName evidence="2">Uncharacterized protein</fullName>
    </submittedName>
</protein>